<evidence type="ECO:0000256" key="15">
    <source>
        <dbReference type="PIRNR" id="PIRNR004491"/>
    </source>
</evidence>
<dbReference type="PANTHER" id="PTHR22749:SF6">
    <property type="entry name" value="RIBOFLAVIN KINASE"/>
    <property type="match status" value="1"/>
</dbReference>
<sequence length="341" mass="37007">MSPLTKRGHTSSSPRRVRRVSSVHRWTDPAETPAQLRPCVATFGNFDGVHQGHRAVLTRLVEEGAARGLPTVAVTFEPHPAEIFHPDTVELIAPGPLRDQLLEETGIDGLLVLEFTREFADQSAEDFVVTTFVQTLGAQALVVGSDTRGFGKGYTGDVELLAELGQRHGFDVIALDDLGDSERWSSSAIRRDLTSGDVAAAAGVLGRPHRMTGTVVHGAHRGRELGYPTANLAPDSLGLVPADGVYAGWLTRLDKPTDDPERTLPAAISVGTNPTFDGTERTVEAYVLDRTDLDLYDEHVSVEFVERIRPTLRFDSVEELLEAMAADVEKCRQVLGTIVPS</sequence>
<dbReference type="InterPro" id="IPR023465">
    <property type="entry name" value="Riboflavin_kinase_dom_sf"/>
</dbReference>
<evidence type="ECO:0000256" key="11">
    <source>
        <dbReference type="ARBA" id="ARBA00022840"/>
    </source>
</evidence>
<evidence type="ECO:0000256" key="16">
    <source>
        <dbReference type="SAM" id="MobiDB-lite"/>
    </source>
</evidence>
<keyword evidence="12" id="KW-0511">Multifunctional enzyme</keyword>
<evidence type="ECO:0000256" key="3">
    <source>
        <dbReference type="ARBA" id="ARBA00005201"/>
    </source>
</evidence>
<feature type="region of interest" description="Disordered" evidence="16">
    <location>
        <begin position="1"/>
        <end position="28"/>
    </location>
</feature>
<keyword evidence="6 15" id="KW-0808">Transferase</keyword>
<evidence type="ECO:0000256" key="14">
    <source>
        <dbReference type="ARBA" id="ARBA00049494"/>
    </source>
</evidence>
<dbReference type="Gene3D" id="2.40.30.30">
    <property type="entry name" value="Riboflavin kinase-like"/>
    <property type="match status" value="1"/>
</dbReference>
<evidence type="ECO:0000256" key="6">
    <source>
        <dbReference type="ARBA" id="ARBA00022679"/>
    </source>
</evidence>
<evidence type="ECO:0000256" key="5">
    <source>
        <dbReference type="ARBA" id="ARBA00022643"/>
    </source>
</evidence>
<comment type="similarity">
    <text evidence="15">Belongs to the ribF family.</text>
</comment>
<feature type="domain" description="Riboflavin kinase" evidence="17">
    <location>
        <begin position="204"/>
        <end position="336"/>
    </location>
</feature>
<keyword evidence="8 15" id="KW-0547">Nucleotide-binding</keyword>
<dbReference type="PIRSF" id="PIRSF004491">
    <property type="entry name" value="FAD_Synth"/>
    <property type="match status" value="1"/>
</dbReference>
<dbReference type="InterPro" id="IPR014729">
    <property type="entry name" value="Rossmann-like_a/b/a_fold"/>
</dbReference>
<comment type="pathway">
    <text evidence="3 15">Cofactor biosynthesis; FMN biosynthesis; FMN from riboflavin (ATP route): step 1/1.</text>
</comment>
<evidence type="ECO:0000256" key="13">
    <source>
        <dbReference type="ARBA" id="ARBA00047880"/>
    </source>
</evidence>
<dbReference type="GO" id="GO:0009231">
    <property type="term" value="P:riboflavin biosynthetic process"/>
    <property type="evidence" value="ECO:0007669"/>
    <property type="project" value="InterPro"/>
</dbReference>
<dbReference type="UniPathway" id="UPA00276">
    <property type="reaction ID" value="UER00406"/>
</dbReference>
<accession>A0A849HC07</accession>
<organism evidence="18 19">
    <name type="scientific">Knoellia koreensis</name>
    <dbReference type="NCBI Taxonomy" id="2730921"/>
    <lineage>
        <taxon>Bacteria</taxon>
        <taxon>Bacillati</taxon>
        <taxon>Actinomycetota</taxon>
        <taxon>Actinomycetes</taxon>
        <taxon>Micrococcales</taxon>
        <taxon>Intrasporangiaceae</taxon>
        <taxon>Knoellia</taxon>
    </lineage>
</organism>
<dbReference type="GO" id="GO:0003919">
    <property type="term" value="F:FMN adenylyltransferase activity"/>
    <property type="evidence" value="ECO:0007669"/>
    <property type="project" value="UniProtKB-UniRule"/>
</dbReference>
<dbReference type="UniPathway" id="UPA00277">
    <property type="reaction ID" value="UER00407"/>
</dbReference>
<dbReference type="EC" id="2.7.7.2" evidence="15"/>
<keyword evidence="9 15" id="KW-0418">Kinase</keyword>
<dbReference type="GO" id="GO:0008531">
    <property type="term" value="F:riboflavin kinase activity"/>
    <property type="evidence" value="ECO:0007669"/>
    <property type="project" value="UniProtKB-UniRule"/>
</dbReference>
<dbReference type="InterPro" id="IPR015864">
    <property type="entry name" value="FAD_synthase"/>
</dbReference>
<evidence type="ECO:0000256" key="10">
    <source>
        <dbReference type="ARBA" id="ARBA00022827"/>
    </source>
</evidence>
<keyword evidence="4 15" id="KW-0285">Flavoprotein</keyword>
<dbReference type="CDD" id="cd02064">
    <property type="entry name" value="FAD_synthetase_N"/>
    <property type="match status" value="1"/>
</dbReference>
<evidence type="ECO:0000259" key="17">
    <source>
        <dbReference type="SMART" id="SM00904"/>
    </source>
</evidence>
<comment type="catalytic activity">
    <reaction evidence="14 15">
        <text>FMN + ATP + H(+) = FAD + diphosphate</text>
        <dbReference type="Rhea" id="RHEA:17237"/>
        <dbReference type="ChEBI" id="CHEBI:15378"/>
        <dbReference type="ChEBI" id="CHEBI:30616"/>
        <dbReference type="ChEBI" id="CHEBI:33019"/>
        <dbReference type="ChEBI" id="CHEBI:57692"/>
        <dbReference type="ChEBI" id="CHEBI:58210"/>
        <dbReference type="EC" id="2.7.7.2"/>
    </reaction>
</comment>
<proteinExistence type="inferred from homology"/>
<keyword evidence="10 15" id="KW-0274">FAD</keyword>
<evidence type="ECO:0000256" key="8">
    <source>
        <dbReference type="ARBA" id="ARBA00022741"/>
    </source>
</evidence>
<dbReference type="Gene3D" id="3.40.50.620">
    <property type="entry name" value="HUPs"/>
    <property type="match status" value="1"/>
</dbReference>
<evidence type="ECO:0000313" key="19">
    <source>
        <dbReference type="Proteomes" id="UP000588586"/>
    </source>
</evidence>
<dbReference type="SMART" id="SM00904">
    <property type="entry name" value="Flavokinase"/>
    <property type="match status" value="1"/>
</dbReference>
<dbReference type="SUPFAM" id="SSF52374">
    <property type="entry name" value="Nucleotidylyl transferase"/>
    <property type="match status" value="1"/>
</dbReference>
<comment type="catalytic activity">
    <reaction evidence="13 15">
        <text>riboflavin + ATP = FMN + ADP + H(+)</text>
        <dbReference type="Rhea" id="RHEA:14357"/>
        <dbReference type="ChEBI" id="CHEBI:15378"/>
        <dbReference type="ChEBI" id="CHEBI:30616"/>
        <dbReference type="ChEBI" id="CHEBI:57986"/>
        <dbReference type="ChEBI" id="CHEBI:58210"/>
        <dbReference type="ChEBI" id="CHEBI:456216"/>
        <dbReference type="EC" id="2.7.1.26"/>
    </reaction>
</comment>
<reference evidence="18 19" key="1">
    <citation type="submission" date="2020-04" db="EMBL/GenBank/DDBJ databases">
        <title>Knoellia sp. isolate from air conditioner.</title>
        <authorList>
            <person name="Chea S."/>
            <person name="Kim D.-U."/>
        </authorList>
    </citation>
    <scope>NUCLEOTIDE SEQUENCE [LARGE SCALE GENOMIC DNA]</scope>
    <source>
        <strain evidence="18 19">DB2414S</strain>
    </source>
</reference>
<dbReference type="Pfam" id="PF01687">
    <property type="entry name" value="Flavokinase"/>
    <property type="match status" value="1"/>
</dbReference>
<keyword evidence="7 15" id="KW-0548">Nucleotidyltransferase</keyword>
<comment type="caution">
    <text evidence="18">The sequence shown here is derived from an EMBL/GenBank/DDBJ whole genome shotgun (WGS) entry which is preliminary data.</text>
</comment>
<dbReference type="NCBIfam" id="TIGR00083">
    <property type="entry name" value="ribF"/>
    <property type="match status" value="1"/>
</dbReference>
<evidence type="ECO:0000256" key="4">
    <source>
        <dbReference type="ARBA" id="ARBA00022630"/>
    </source>
</evidence>
<comment type="function">
    <text evidence="1">Catalyzes the phosphorylation of riboflavin to FMN followed by the adenylation of FMN to FAD.</text>
</comment>
<dbReference type="NCBIfam" id="NF004160">
    <property type="entry name" value="PRK05627.1-3"/>
    <property type="match status" value="1"/>
</dbReference>
<evidence type="ECO:0000256" key="12">
    <source>
        <dbReference type="ARBA" id="ARBA00023268"/>
    </source>
</evidence>
<dbReference type="Pfam" id="PF06574">
    <property type="entry name" value="FAD_syn"/>
    <property type="match status" value="1"/>
</dbReference>
<comment type="pathway">
    <text evidence="2 15">Cofactor biosynthesis; FAD biosynthesis; FAD from FMN: step 1/1.</text>
</comment>
<dbReference type="PANTHER" id="PTHR22749">
    <property type="entry name" value="RIBOFLAVIN KINASE/FMN ADENYLYLTRANSFERASE"/>
    <property type="match status" value="1"/>
</dbReference>
<evidence type="ECO:0000256" key="1">
    <source>
        <dbReference type="ARBA" id="ARBA00002121"/>
    </source>
</evidence>
<keyword evidence="11 15" id="KW-0067">ATP-binding</keyword>
<evidence type="ECO:0000256" key="7">
    <source>
        <dbReference type="ARBA" id="ARBA00022695"/>
    </source>
</evidence>
<keyword evidence="5 15" id="KW-0288">FMN</keyword>
<dbReference type="Proteomes" id="UP000588586">
    <property type="component" value="Unassembled WGS sequence"/>
</dbReference>
<dbReference type="AlphaFoldDB" id="A0A849HC07"/>
<evidence type="ECO:0000256" key="2">
    <source>
        <dbReference type="ARBA" id="ARBA00004726"/>
    </source>
</evidence>
<gene>
    <name evidence="18" type="ORF">HJG52_05585</name>
</gene>
<dbReference type="EC" id="2.7.1.26" evidence="15"/>
<dbReference type="FunFam" id="3.40.50.620:FF:000021">
    <property type="entry name" value="Riboflavin biosynthesis protein"/>
    <property type="match status" value="1"/>
</dbReference>
<dbReference type="InterPro" id="IPR023468">
    <property type="entry name" value="Riboflavin_kinase"/>
</dbReference>
<dbReference type="FunFam" id="2.40.30.30:FF:000003">
    <property type="entry name" value="Riboflavin biosynthesis protein"/>
    <property type="match status" value="1"/>
</dbReference>
<dbReference type="InterPro" id="IPR002606">
    <property type="entry name" value="Riboflavin_kinase_bac"/>
</dbReference>
<protein>
    <recommendedName>
        <fullName evidence="15">Riboflavin biosynthesis protein</fullName>
    </recommendedName>
    <domain>
        <recommendedName>
            <fullName evidence="15">Riboflavin kinase</fullName>
            <ecNumber evidence="15">2.7.1.26</ecNumber>
        </recommendedName>
        <alternativeName>
            <fullName evidence="15">Flavokinase</fullName>
        </alternativeName>
    </domain>
    <domain>
        <recommendedName>
            <fullName evidence="15">FMN adenylyltransferase</fullName>
            <ecNumber evidence="15">2.7.7.2</ecNumber>
        </recommendedName>
        <alternativeName>
            <fullName evidence="15">FAD pyrophosphorylase</fullName>
        </alternativeName>
        <alternativeName>
            <fullName evidence="15">FAD synthase</fullName>
        </alternativeName>
    </domain>
</protein>
<evidence type="ECO:0000313" key="18">
    <source>
        <dbReference type="EMBL" id="NNM45475.1"/>
    </source>
</evidence>
<name>A0A849HC07_9MICO</name>
<evidence type="ECO:0000256" key="9">
    <source>
        <dbReference type="ARBA" id="ARBA00022777"/>
    </source>
</evidence>
<dbReference type="GO" id="GO:0005524">
    <property type="term" value="F:ATP binding"/>
    <property type="evidence" value="ECO:0007669"/>
    <property type="project" value="UniProtKB-UniRule"/>
</dbReference>
<dbReference type="EMBL" id="JABEPQ010000001">
    <property type="protein sequence ID" value="NNM45475.1"/>
    <property type="molecule type" value="Genomic_DNA"/>
</dbReference>
<dbReference type="InterPro" id="IPR015865">
    <property type="entry name" value="Riboflavin_kinase_bac/euk"/>
</dbReference>
<keyword evidence="19" id="KW-1185">Reference proteome</keyword>
<dbReference type="GO" id="GO:0009398">
    <property type="term" value="P:FMN biosynthetic process"/>
    <property type="evidence" value="ECO:0007669"/>
    <property type="project" value="UniProtKB-UniRule"/>
</dbReference>
<dbReference type="GO" id="GO:0006747">
    <property type="term" value="P:FAD biosynthetic process"/>
    <property type="evidence" value="ECO:0007669"/>
    <property type="project" value="UniProtKB-UniRule"/>
</dbReference>
<dbReference type="SUPFAM" id="SSF82114">
    <property type="entry name" value="Riboflavin kinase-like"/>
    <property type="match status" value="1"/>
</dbReference>